<sequence length="701" mass="77857">MEPKDFQPEIKPPKAFCIEQFVGCSKAFKEKTLQLITLYHECLINAKGGDEFMKFMYEVCLSLEQEMKAYNAMAGFLLECNLFNLWNLFRNYKNKQSAECANENPCALMAQQFLKFHTERLLVCTDRFFSTALCSGITMPYDLCQHMFKFQLNLRNRCVMSWKTLSGGRRAFMTIVQEIFACMNALRANELITPKQQAFFKLTYPPCRVQNIINILDVVHKQKIRDLKSLNMQKLKKRTPHAGIFCASGQPLFPIPEALLVDFNGEGIIRADIGDVSLFLQCPEEFLASDFFAYIKRFQGVGVQIKNTEPRYLPQPQQLQQQQPHPQQPQQQQQLQPMPVYPAAVAHAGGFQIQAESALEGPSGLQYFLPAPAVPRVVGYFSNSESSSITPTTILPLGGGGPGCSRSVTAAATYVPAPAVSACPATSSSTSSEAGAGEVQNFFQRPRKATSKRKHQQVQGEDEEEALRRQRHHAASVQRPRQFFQSASQSPSAQPVQVLQQGAVYFMGPANQLAGDASHIPVISNAVLQSVLQQPVTGVNAFDMSQLQQCVWPIQEPVAQETRVPTTVIHYQPAMAQVQAPQPHQPPQPQTPESEPDEVEEEEEQEGPLNLTTRDDDQEILEEILCNLYSGENGQRAEASSSPASASSSTSAASPQAEPESRASPRPHTSSQSDRSPSGDAADDMDIFSIHNMHLRRSLFK</sequence>
<keyword evidence="5" id="KW-0804">Transcription</keyword>
<evidence type="ECO:0000313" key="8">
    <source>
        <dbReference type="Proteomes" id="UP000124452"/>
    </source>
</evidence>
<dbReference type="Proteomes" id="UP000124452">
    <property type="component" value="Segment"/>
</dbReference>
<feature type="compositionally biased region" description="Polar residues" evidence="6">
    <location>
        <begin position="667"/>
        <end position="676"/>
    </location>
</feature>
<feature type="compositionally biased region" description="Low complexity" evidence="6">
    <location>
        <begin position="478"/>
        <end position="491"/>
    </location>
</feature>
<feature type="region of interest" description="Disordered" evidence="6">
    <location>
        <begin position="315"/>
        <end position="337"/>
    </location>
</feature>
<dbReference type="Pfam" id="PF03326">
    <property type="entry name" value="Herpes_TAF50"/>
    <property type="match status" value="1"/>
</dbReference>
<keyword evidence="1" id="KW-0244">Early protein</keyword>
<evidence type="ECO:0000313" key="7">
    <source>
        <dbReference type="EMBL" id="AIU39573.1"/>
    </source>
</evidence>
<keyword evidence="3" id="KW-0238">DNA-binding</keyword>
<dbReference type="GO" id="GO:0003677">
    <property type="term" value="F:DNA binding"/>
    <property type="evidence" value="ECO:0007669"/>
    <property type="project" value="UniProtKB-KW"/>
</dbReference>
<feature type="region of interest" description="Disordered" evidence="6">
    <location>
        <begin position="577"/>
        <end position="617"/>
    </location>
</feature>
<feature type="compositionally biased region" description="Low complexity" evidence="6">
    <location>
        <begin position="637"/>
        <end position="664"/>
    </location>
</feature>
<gene>
    <name evidence="7" type="primary">ORF50</name>
</gene>
<feature type="region of interest" description="Disordered" evidence="6">
    <location>
        <begin position="632"/>
        <end position="685"/>
    </location>
</feature>
<keyword evidence="2" id="KW-0805">Transcription regulation</keyword>
<evidence type="ECO:0000256" key="4">
    <source>
        <dbReference type="ARBA" id="ARBA00023159"/>
    </source>
</evidence>
<feature type="compositionally biased region" description="Acidic residues" evidence="6">
    <location>
        <begin position="594"/>
        <end position="606"/>
    </location>
</feature>
<keyword evidence="8" id="KW-1185">Reference proteome</keyword>
<keyword evidence="4" id="KW-0010">Activator</keyword>
<feature type="compositionally biased region" description="Basic residues" evidence="6">
    <location>
        <begin position="445"/>
        <end position="456"/>
    </location>
</feature>
<feature type="region of interest" description="Disordered" evidence="6">
    <location>
        <begin position="442"/>
        <end position="491"/>
    </location>
</feature>
<accession>A0A0B4Q5P7</accession>
<dbReference type="RefSeq" id="YP_009118438.1">
    <property type="nucleotide sequence ID" value="NC_026421.1"/>
</dbReference>
<dbReference type="GO" id="GO:0006355">
    <property type="term" value="P:regulation of DNA-templated transcription"/>
    <property type="evidence" value="ECO:0007669"/>
    <property type="project" value="InterPro"/>
</dbReference>
<organism evidence="7 8">
    <name type="scientific">Equid gammaherpesvirus 5</name>
    <dbReference type="NCBI Taxonomy" id="10371"/>
    <lineage>
        <taxon>Viruses</taxon>
        <taxon>Duplodnaviria</taxon>
        <taxon>Heunggongvirae</taxon>
        <taxon>Peploviricota</taxon>
        <taxon>Herviviricetes</taxon>
        <taxon>Herpesvirales</taxon>
        <taxon>Orthoherpesviridae</taxon>
        <taxon>Gammaherpesvirinae</taxon>
        <taxon>Percavirus</taxon>
        <taxon>Percavirus equidgamma5</taxon>
    </lineage>
</organism>
<dbReference type="EMBL" id="KM924295">
    <property type="protein sequence ID" value="AIU39573.1"/>
    <property type="molecule type" value="Genomic_DNA"/>
</dbReference>
<dbReference type="InterPro" id="IPR004998">
    <property type="entry name" value="Herpes_TAF50"/>
</dbReference>
<dbReference type="KEGG" id="vg:23104185"/>
<evidence type="ECO:0000256" key="5">
    <source>
        <dbReference type="ARBA" id="ARBA00023163"/>
    </source>
</evidence>
<proteinExistence type="predicted"/>
<protein>
    <submittedName>
        <fullName evidence="7">Protein Rta</fullName>
    </submittedName>
</protein>
<evidence type="ECO:0000256" key="3">
    <source>
        <dbReference type="ARBA" id="ARBA00023125"/>
    </source>
</evidence>
<evidence type="ECO:0000256" key="6">
    <source>
        <dbReference type="SAM" id="MobiDB-lite"/>
    </source>
</evidence>
<dbReference type="GeneID" id="23104185"/>
<evidence type="ECO:0000256" key="2">
    <source>
        <dbReference type="ARBA" id="ARBA00023015"/>
    </source>
</evidence>
<evidence type="ECO:0000256" key="1">
    <source>
        <dbReference type="ARBA" id="ARBA00022518"/>
    </source>
</evidence>
<name>A0A0B4Q5P7_9GAMA</name>
<reference evidence="7 8" key="1">
    <citation type="journal article" date="2015" name="Genome Announc.">
        <title>Genome sequences of equid herpesviruses 2 and 5.</title>
        <authorList>
            <person name="Wilkie G.S."/>
            <person name="Kerr K."/>
            <person name="Stewart J.P."/>
            <person name="Studdert M.J."/>
            <person name="Davison A.J."/>
        </authorList>
    </citation>
    <scope>NUCLEOTIDE SEQUENCE [LARGE SCALE GENOMIC DNA]</scope>
    <source>
        <strain evidence="7">2-141/67</strain>
    </source>
</reference>
<dbReference type="OrthoDB" id="14944at10239"/>